<proteinExistence type="inferred from homology"/>
<evidence type="ECO:0000256" key="3">
    <source>
        <dbReference type="ARBA" id="ARBA00022723"/>
    </source>
</evidence>
<dbReference type="GO" id="GO:0020037">
    <property type="term" value="F:heme binding"/>
    <property type="evidence" value="ECO:0007669"/>
    <property type="project" value="InterPro"/>
</dbReference>
<dbReference type="EMBL" id="SDPP02000002">
    <property type="protein sequence ID" value="KAA1378523.1"/>
    <property type="molecule type" value="Genomic_DNA"/>
</dbReference>
<dbReference type="Proteomes" id="UP001515100">
    <property type="component" value="Unassembled WGS sequence"/>
</dbReference>
<protein>
    <submittedName>
        <fullName evidence="8">Cytochrome P450</fullName>
    </submittedName>
</protein>
<keyword evidence="4 7" id="KW-0560">Oxidoreductase</keyword>
<dbReference type="Pfam" id="PF00067">
    <property type="entry name" value="p450"/>
    <property type="match status" value="1"/>
</dbReference>
<name>A0A641AN27_9ACTN</name>
<dbReference type="AlphaFoldDB" id="A0A641AN27"/>
<keyword evidence="5 7" id="KW-0408">Iron</keyword>
<dbReference type="GO" id="GO:0016705">
    <property type="term" value="F:oxidoreductase activity, acting on paired donors, with incorporation or reduction of molecular oxygen"/>
    <property type="evidence" value="ECO:0007669"/>
    <property type="project" value="InterPro"/>
</dbReference>
<dbReference type="GO" id="GO:0005506">
    <property type="term" value="F:iron ion binding"/>
    <property type="evidence" value="ECO:0007669"/>
    <property type="project" value="InterPro"/>
</dbReference>
<dbReference type="PRINTS" id="PR00359">
    <property type="entry name" value="BP450"/>
</dbReference>
<evidence type="ECO:0000313" key="9">
    <source>
        <dbReference type="Proteomes" id="UP001515100"/>
    </source>
</evidence>
<dbReference type="InterPro" id="IPR036396">
    <property type="entry name" value="Cyt_P450_sf"/>
</dbReference>
<reference evidence="8" key="1">
    <citation type="submission" date="2019-09" db="EMBL/GenBank/DDBJ databases">
        <authorList>
            <person name="Li J."/>
        </authorList>
    </citation>
    <scope>NUCLEOTIDE SEQUENCE [LARGE SCALE GENOMIC DNA]</scope>
    <source>
        <strain evidence="8">NRBC 14897</strain>
    </source>
</reference>
<keyword evidence="3 7" id="KW-0479">Metal-binding</keyword>
<comment type="similarity">
    <text evidence="1 7">Belongs to the cytochrome P450 family.</text>
</comment>
<dbReference type="InterPro" id="IPR002397">
    <property type="entry name" value="Cyt_P450_B"/>
</dbReference>
<evidence type="ECO:0000256" key="1">
    <source>
        <dbReference type="ARBA" id="ARBA00010617"/>
    </source>
</evidence>
<comment type="caution">
    <text evidence="8">The sequence shown here is derived from an EMBL/GenBank/DDBJ whole genome shotgun (WGS) entry which is preliminary data.</text>
</comment>
<evidence type="ECO:0000256" key="7">
    <source>
        <dbReference type="RuleBase" id="RU000461"/>
    </source>
</evidence>
<dbReference type="RefSeq" id="WP_129182494.1">
    <property type="nucleotide sequence ID" value="NZ_JAGIOG010000001.1"/>
</dbReference>
<evidence type="ECO:0000313" key="8">
    <source>
        <dbReference type="EMBL" id="KAA1378523.1"/>
    </source>
</evidence>
<accession>A0A641AN27</accession>
<dbReference type="PRINTS" id="PR00385">
    <property type="entry name" value="P450"/>
</dbReference>
<evidence type="ECO:0000256" key="2">
    <source>
        <dbReference type="ARBA" id="ARBA00022617"/>
    </source>
</evidence>
<keyword evidence="9" id="KW-1185">Reference proteome</keyword>
<organism evidence="8 9">
    <name type="scientific">Aeromicrobium fastidiosum</name>
    <dbReference type="NCBI Taxonomy" id="52699"/>
    <lineage>
        <taxon>Bacteria</taxon>
        <taxon>Bacillati</taxon>
        <taxon>Actinomycetota</taxon>
        <taxon>Actinomycetes</taxon>
        <taxon>Propionibacteriales</taxon>
        <taxon>Nocardioidaceae</taxon>
        <taxon>Aeromicrobium</taxon>
    </lineage>
</organism>
<keyword evidence="2 7" id="KW-0349">Heme</keyword>
<gene>
    <name evidence="8" type="ORF">ESP62_009245</name>
</gene>
<dbReference type="PROSITE" id="PS00086">
    <property type="entry name" value="CYTOCHROME_P450"/>
    <property type="match status" value="1"/>
</dbReference>
<dbReference type="SUPFAM" id="SSF48264">
    <property type="entry name" value="Cytochrome P450"/>
    <property type="match status" value="1"/>
</dbReference>
<dbReference type="FunFam" id="1.10.630.10:FF:000018">
    <property type="entry name" value="Cytochrome P450 monooxygenase"/>
    <property type="match status" value="1"/>
</dbReference>
<dbReference type="PANTHER" id="PTHR46696:SF6">
    <property type="entry name" value="P450, PUTATIVE (EUROFUNG)-RELATED"/>
    <property type="match status" value="1"/>
</dbReference>
<dbReference type="Gene3D" id="1.10.630.10">
    <property type="entry name" value="Cytochrome P450"/>
    <property type="match status" value="1"/>
</dbReference>
<dbReference type="PANTHER" id="PTHR46696">
    <property type="entry name" value="P450, PUTATIVE (EUROFUNG)-RELATED"/>
    <property type="match status" value="1"/>
</dbReference>
<dbReference type="GO" id="GO:0004497">
    <property type="term" value="F:monooxygenase activity"/>
    <property type="evidence" value="ECO:0007669"/>
    <property type="project" value="UniProtKB-KW"/>
</dbReference>
<evidence type="ECO:0000256" key="6">
    <source>
        <dbReference type="ARBA" id="ARBA00023033"/>
    </source>
</evidence>
<sequence length="446" mass="49222">MTDDTTIAPHLEPTTSPDGRVEIDFDHLDPDYSDNWSPRLNQLSRCPVAHSSHHEGFWMITGHEELKAAATDWEHFSSLHDGIDGDAFAERDKTAYPEPRTPRGGSTIPDASLARMVPSEADGPMHTDIRRLEVPFFTPKAVRSHEAQIRAYVDEALDSVIESGRIDFAADFGRVIPTKVTISVIGFDPDEWADFAAVVHAMNLHGIFSPEFPFDALFATQAKVLELVKQRREDPRDDVASALTKGSVLDSPVTDEEAATILNGLTFAATDTTTSALLHSLRWLSAHPEERALLQREPDRIPAAIEEFLRYYSPFFGVARTVAADTELGGQALAEGDRVMLTYAAANRDERVFEDPDRVDLERANATEHVAFGAGPHRCLGAPLARLELRIMLERVLERLPDFHVLEDQVVEYPIKSSINGIDQLPATFTPGARLGTLTPAEEGAS</sequence>
<dbReference type="InterPro" id="IPR017972">
    <property type="entry name" value="Cyt_P450_CS"/>
</dbReference>
<evidence type="ECO:0000256" key="5">
    <source>
        <dbReference type="ARBA" id="ARBA00023004"/>
    </source>
</evidence>
<keyword evidence="6 7" id="KW-0503">Monooxygenase</keyword>
<dbReference type="InterPro" id="IPR001128">
    <property type="entry name" value="Cyt_P450"/>
</dbReference>
<dbReference type="OrthoDB" id="502624at2"/>
<evidence type="ECO:0000256" key="4">
    <source>
        <dbReference type="ARBA" id="ARBA00023002"/>
    </source>
</evidence>